<proteinExistence type="inferred from homology"/>
<keyword evidence="4" id="KW-1185">Reference proteome</keyword>
<protein>
    <recommendedName>
        <fullName evidence="2">Barstar (barnase inhibitor) domain-containing protein</fullName>
    </recommendedName>
</protein>
<evidence type="ECO:0000256" key="1">
    <source>
        <dbReference type="ARBA" id="ARBA00006845"/>
    </source>
</evidence>
<evidence type="ECO:0000313" key="4">
    <source>
        <dbReference type="Proteomes" id="UP000473325"/>
    </source>
</evidence>
<dbReference type="EMBL" id="WUEK01000001">
    <property type="protein sequence ID" value="MXG88107.1"/>
    <property type="molecule type" value="Genomic_DNA"/>
</dbReference>
<name>A0A6L7ELD7_9ACTN</name>
<dbReference type="RefSeq" id="WP_160874228.1">
    <property type="nucleotide sequence ID" value="NZ_WUEK01000001.1"/>
</dbReference>
<organism evidence="3 4">
    <name type="scientific">Nocardioides flavescens</name>
    <dbReference type="NCBI Taxonomy" id="2691959"/>
    <lineage>
        <taxon>Bacteria</taxon>
        <taxon>Bacillati</taxon>
        <taxon>Actinomycetota</taxon>
        <taxon>Actinomycetes</taxon>
        <taxon>Propionibacteriales</taxon>
        <taxon>Nocardioidaceae</taxon>
        <taxon>Nocardioides</taxon>
    </lineage>
</organism>
<dbReference type="Pfam" id="PF01337">
    <property type="entry name" value="Barstar"/>
    <property type="match status" value="1"/>
</dbReference>
<feature type="domain" description="Barstar (barnase inhibitor)" evidence="2">
    <location>
        <begin position="41"/>
        <end position="131"/>
    </location>
</feature>
<comment type="caution">
    <text evidence="3">The sequence shown here is derived from an EMBL/GenBank/DDBJ whole genome shotgun (WGS) entry which is preliminary data.</text>
</comment>
<gene>
    <name evidence="3" type="ORF">GRQ65_00920</name>
</gene>
<dbReference type="InterPro" id="IPR035905">
    <property type="entry name" value="Barstar-like_sf"/>
</dbReference>
<evidence type="ECO:0000313" key="3">
    <source>
        <dbReference type="EMBL" id="MXG88107.1"/>
    </source>
</evidence>
<accession>A0A6L7ELD7</accession>
<dbReference type="InterPro" id="IPR000468">
    <property type="entry name" value="Barstar"/>
</dbReference>
<dbReference type="SUPFAM" id="SSF52038">
    <property type="entry name" value="Barstar-related"/>
    <property type="match status" value="1"/>
</dbReference>
<sequence length="149" mass="16473">MRPPHVRGAMPWLRSGPLWRVSAEHAGLVDAYLASEEYLRLDLDGRQVVDRASAHAQLASLLDFPDWYGASWDAFADCVHGFVSDHDGARVALVWHDLDVSARQAPATTLELGWALLDAAFTHRWSETGRPTFWLDVFGLGSGSDFDGP</sequence>
<reference evidence="3 4" key="1">
    <citation type="submission" date="2019-12" db="EMBL/GenBank/DDBJ databases">
        <authorList>
            <person name="Kun Z."/>
        </authorList>
    </citation>
    <scope>NUCLEOTIDE SEQUENCE [LARGE SCALE GENOMIC DNA]</scope>
    <source>
        <strain evidence="3 4">YIM 123512</strain>
    </source>
</reference>
<dbReference type="AlphaFoldDB" id="A0A6L7ELD7"/>
<evidence type="ECO:0000259" key="2">
    <source>
        <dbReference type="Pfam" id="PF01337"/>
    </source>
</evidence>
<comment type="similarity">
    <text evidence="1">Belongs to the barstar family.</text>
</comment>
<dbReference type="Gene3D" id="3.30.370.10">
    <property type="entry name" value="Barstar-like"/>
    <property type="match status" value="1"/>
</dbReference>
<dbReference type="Proteomes" id="UP000473325">
    <property type="component" value="Unassembled WGS sequence"/>
</dbReference>